<reference evidence="3" key="1">
    <citation type="journal article" date="2020" name="Nature">
        <title>Giant virus diversity and host interactions through global metagenomics.</title>
        <authorList>
            <person name="Schulz F."/>
            <person name="Roux S."/>
            <person name="Paez-Espino D."/>
            <person name="Jungbluth S."/>
            <person name="Walsh D.A."/>
            <person name="Denef V.J."/>
            <person name="McMahon K.D."/>
            <person name="Konstantinidis K.T."/>
            <person name="Eloe-Fadrosh E.A."/>
            <person name="Kyrpides N.C."/>
            <person name="Woyke T."/>
        </authorList>
    </citation>
    <scope>NUCLEOTIDE SEQUENCE</scope>
    <source>
        <strain evidence="3">GVMAG-M-3300021425-14</strain>
    </source>
</reference>
<protein>
    <recommendedName>
        <fullName evidence="2">HNH nuclease domain-containing protein</fullName>
    </recommendedName>
</protein>
<dbReference type="GO" id="GO:0008270">
    <property type="term" value="F:zinc ion binding"/>
    <property type="evidence" value="ECO:0007669"/>
    <property type="project" value="InterPro"/>
</dbReference>
<keyword evidence="1" id="KW-0472">Membrane</keyword>
<accession>A0A6C0CMT8</accession>
<evidence type="ECO:0000259" key="2">
    <source>
        <dbReference type="SMART" id="SM00507"/>
    </source>
</evidence>
<name>A0A6C0CMT8_9ZZZZ</name>
<evidence type="ECO:0000256" key="1">
    <source>
        <dbReference type="SAM" id="Phobius"/>
    </source>
</evidence>
<dbReference type="CDD" id="cd00085">
    <property type="entry name" value="HNHc"/>
    <property type="match status" value="1"/>
</dbReference>
<organism evidence="3">
    <name type="scientific">viral metagenome</name>
    <dbReference type="NCBI Taxonomy" id="1070528"/>
    <lineage>
        <taxon>unclassified sequences</taxon>
        <taxon>metagenomes</taxon>
        <taxon>organismal metagenomes</taxon>
    </lineage>
</organism>
<dbReference type="Pfam" id="PF01844">
    <property type="entry name" value="HNH"/>
    <property type="match status" value="1"/>
</dbReference>
<keyword evidence="1" id="KW-0812">Transmembrane</keyword>
<proteinExistence type="predicted"/>
<dbReference type="SMART" id="SM00507">
    <property type="entry name" value="HNHc"/>
    <property type="match status" value="1"/>
</dbReference>
<evidence type="ECO:0000313" key="3">
    <source>
        <dbReference type="EMBL" id="QHT06106.1"/>
    </source>
</evidence>
<dbReference type="InterPro" id="IPR002711">
    <property type="entry name" value="HNH"/>
</dbReference>
<dbReference type="InterPro" id="IPR003615">
    <property type="entry name" value="HNH_nuc"/>
</dbReference>
<dbReference type="GO" id="GO:0003676">
    <property type="term" value="F:nucleic acid binding"/>
    <property type="evidence" value="ECO:0007669"/>
    <property type="project" value="InterPro"/>
</dbReference>
<sequence length="192" mass="22074">MKLFLIIFGITAFLMVNTYYDGKYTSMLRINKKYTQMAMYGFVGLSLYIFMKRHPGESKNMFMHASDLVKYMPIEKNTSDMLGPLFDLTNLHSKLTSHMPSPSYNQINTPQMKRMVNSGKNTHSRSVSETKKKYVASEQKWKCGYCGDMLDATFEVDHKIDLQYGGTNHVSNLVASCVTCHKKKTMMNKINE</sequence>
<feature type="transmembrane region" description="Helical" evidence="1">
    <location>
        <begin position="34"/>
        <end position="51"/>
    </location>
</feature>
<dbReference type="Gene3D" id="1.10.30.50">
    <property type="match status" value="1"/>
</dbReference>
<dbReference type="GO" id="GO:0004519">
    <property type="term" value="F:endonuclease activity"/>
    <property type="evidence" value="ECO:0007669"/>
    <property type="project" value="InterPro"/>
</dbReference>
<dbReference type="AlphaFoldDB" id="A0A6C0CMT8"/>
<feature type="domain" description="HNH nuclease" evidence="2">
    <location>
        <begin position="130"/>
        <end position="182"/>
    </location>
</feature>
<keyword evidence="1" id="KW-1133">Transmembrane helix</keyword>
<dbReference type="EMBL" id="MN739464">
    <property type="protein sequence ID" value="QHT06106.1"/>
    <property type="molecule type" value="Genomic_DNA"/>
</dbReference>